<evidence type="ECO:0000313" key="3">
    <source>
        <dbReference type="Proteomes" id="UP001302126"/>
    </source>
</evidence>
<organism evidence="2 3">
    <name type="scientific">Podospora australis</name>
    <dbReference type="NCBI Taxonomy" id="1536484"/>
    <lineage>
        <taxon>Eukaryota</taxon>
        <taxon>Fungi</taxon>
        <taxon>Dikarya</taxon>
        <taxon>Ascomycota</taxon>
        <taxon>Pezizomycotina</taxon>
        <taxon>Sordariomycetes</taxon>
        <taxon>Sordariomycetidae</taxon>
        <taxon>Sordariales</taxon>
        <taxon>Podosporaceae</taxon>
        <taxon>Podospora</taxon>
    </lineage>
</organism>
<name>A0AAN6WJE1_9PEZI</name>
<feature type="signal peptide" evidence="1">
    <location>
        <begin position="1"/>
        <end position="18"/>
    </location>
</feature>
<dbReference type="Proteomes" id="UP001302126">
    <property type="component" value="Unassembled WGS sequence"/>
</dbReference>
<gene>
    <name evidence="2" type="ORF">QBC35DRAFT_510167</name>
</gene>
<accession>A0AAN6WJE1</accession>
<evidence type="ECO:0000256" key="1">
    <source>
        <dbReference type="SAM" id="SignalP"/>
    </source>
</evidence>
<dbReference type="AlphaFoldDB" id="A0AAN6WJE1"/>
<dbReference type="EMBL" id="MU864677">
    <property type="protein sequence ID" value="KAK4182341.1"/>
    <property type="molecule type" value="Genomic_DNA"/>
</dbReference>
<proteinExistence type="predicted"/>
<reference evidence="2" key="1">
    <citation type="journal article" date="2023" name="Mol. Phylogenet. Evol.">
        <title>Genome-scale phylogeny and comparative genomics of the fungal order Sordariales.</title>
        <authorList>
            <person name="Hensen N."/>
            <person name="Bonometti L."/>
            <person name="Westerberg I."/>
            <person name="Brannstrom I.O."/>
            <person name="Guillou S."/>
            <person name="Cros-Aarteil S."/>
            <person name="Calhoun S."/>
            <person name="Haridas S."/>
            <person name="Kuo A."/>
            <person name="Mondo S."/>
            <person name="Pangilinan J."/>
            <person name="Riley R."/>
            <person name="LaButti K."/>
            <person name="Andreopoulos B."/>
            <person name="Lipzen A."/>
            <person name="Chen C."/>
            <person name="Yan M."/>
            <person name="Daum C."/>
            <person name="Ng V."/>
            <person name="Clum A."/>
            <person name="Steindorff A."/>
            <person name="Ohm R.A."/>
            <person name="Martin F."/>
            <person name="Silar P."/>
            <person name="Natvig D.O."/>
            <person name="Lalanne C."/>
            <person name="Gautier V."/>
            <person name="Ament-Velasquez S.L."/>
            <person name="Kruys A."/>
            <person name="Hutchinson M.I."/>
            <person name="Powell A.J."/>
            <person name="Barry K."/>
            <person name="Miller A.N."/>
            <person name="Grigoriev I.V."/>
            <person name="Debuchy R."/>
            <person name="Gladieux P."/>
            <person name="Hiltunen Thoren M."/>
            <person name="Johannesson H."/>
        </authorList>
    </citation>
    <scope>NUCLEOTIDE SEQUENCE</scope>
    <source>
        <strain evidence="2">PSN309</strain>
    </source>
</reference>
<feature type="chain" id="PRO_5042984354" evidence="1">
    <location>
        <begin position="19"/>
        <end position="120"/>
    </location>
</feature>
<sequence>MLALNLAALSLLLTPSLGAAVQAASQPTNSTRLNARENPAVVFTTWADTRQCNTNSKSSWTNSDGPCYSLPGQSMSVGSIANTCRTFIYGNSDCTGTEMQVYPGTCYDVRVFHTLKTFCH</sequence>
<keyword evidence="3" id="KW-1185">Reference proteome</keyword>
<evidence type="ECO:0000313" key="2">
    <source>
        <dbReference type="EMBL" id="KAK4182341.1"/>
    </source>
</evidence>
<keyword evidence="1" id="KW-0732">Signal</keyword>
<comment type="caution">
    <text evidence="2">The sequence shown here is derived from an EMBL/GenBank/DDBJ whole genome shotgun (WGS) entry which is preliminary data.</text>
</comment>
<protein>
    <submittedName>
        <fullName evidence="2">Uncharacterized protein</fullName>
    </submittedName>
</protein>
<reference evidence="2" key="2">
    <citation type="submission" date="2023-05" db="EMBL/GenBank/DDBJ databases">
        <authorList>
            <consortium name="Lawrence Berkeley National Laboratory"/>
            <person name="Steindorff A."/>
            <person name="Hensen N."/>
            <person name="Bonometti L."/>
            <person name="Westerberg I."/>
            <person name="Brannstrom I.O."/>
            <person name="Guillou S."/>
            <person name="Cros-Aarteil S."/>
            <person name="Calhoun S."/>
            <person name="Haridas S."/>
            <person name="Kuo A."/>
            <person name="Mondo S."/>
            <person name="Pangilinan J."/>
            <person name="Riley R."/>
            <person name="Labutti K."/>
            <person name="Andreopoulos B."/>
            <person name="Lipzen A."/>
            <person name="Chen C."/>
            <person name="Yanf M."/>
            <person name="Daum C."/>
            <person name="Ng V."/>
            <person name="Clum A."/>
            <person name="Ohm R."/>
            <person name="Martin F."/>
            <person name="Silar P."/>
            <person name="Natvig D."/>
            <person name="Lalanne C."/>
            <person name="Gautier V."/>
            <person name="Ament-Velasquez S.L."/>
            <person name="Kruys A."/>
            <person name="Hutchinson M.I."/>
            <person name="Powell A.J."/>
            <person name="Barry K."/>
            <person name="Miller A.N."/>
            <person name="Grigoriev I.V."/>
            <person name="Debuchy R."/>
            <person name="Gladieux P."/>
            <person name="Thoren M.H."/>
            <person name="Johannesson H."/>
        </authorList>
    </citation>
    <scope>NUCLEOTIDE SEQUENCE</scope>
    <source>
        <strain evidence="2">PSN309</strain>
    </source>
</reference>